<name>A0A1I2J0M3_9GAMM</name>
<evidence type="ECO:0000256" key="1">
    <source>
        <dbReference type="SAM" id="Phobius"/>
    </source>
</evidence>
<dbReference type="Proteomes" id="UP000199771">
    <property type="component" value="Unassembled WGS sequence"/>
</dbReference>
<dbReference type="EMBL" id="FOOC01000005">
    <property type="protein sequence ID" value="SFF48009.1"/>
    <property type="molecule type" value="Genomic_DNA"/>
</dbReference>
<accession>A0A1I2J0M3</accession>
<sequence length="251" mass="28657">MSRDSAIASGHAIPAHAPAWAAAMRRFTNWLVYDFGGGPRPWKFSWVINFQKAGTFVFLGALIAYYGNTSTAAWIYLAMHGSYGLVWIIKDLAFPDPNWQVRITIGGGINAFLGVLGWYWVFGWLLISGTSQPDYPLPDYAWFCLCISLCMLGCVIMIAADAQKYFTLRVKRGLITDGMHRYIRHPNYLGEMMIYGSFALMVWHWLPVLVLAWVWIGLFAVNMVMKEASLSRYPEWAAYKQRSWWLFPGIL</sequence>
<keyword evidence="2" id="KW-0808">Transferase</keyword>
<dbReference type="InterPro" id="IPR010721">
    <property type="entry name" value="UstE-like"/>
</dbReference>
<dbReference type="GO" id="GO:0032259">
    <property type="term" value="P:methylation"/>
    <property type="evidence" value="ECO:0007669"/>
    <property type="project" value="UniProtKB-KW"/>
</dbReference>
<dbReference type="PANTHER" id="PTHR32251">
    <property type="entry name" value="3-OXO-5-ALPHA-STEROID 4-DEHYDROGENASE"/>
    <property type="match status" value="1"/>
</dbReference>
<keyword evidence="1" id="KW-1133">Transmembrane helix</keyword>
<protein>
    <submittedName>
        <fullName evidence="2">Protein-S-isoprenylcysteine O-methyltransferase Ste14</fullName>
    </submittedName>
</protein>
<evidence type="ECO:0000313" key="3">
    <source>
        <dbReference type="Proteomes" id="UP000199771"/>
    </source>
</evidence>
<keyword evidence="3" id="KW-1185">Reference proteome</keyword>
<dbReference type="AlphaFoldDB" id="A0A1I2J0M3"/>
<proteinExistence type="predicted"/>
<dbReference type="STRING" id="1076937.SAMN04488120_10596"/>
<keyword evidence="1" id="KW-0812">Transmembrane</keyword>
<reference evidence="2 3" key="1">
    <citation type="submission" date="2016-10" db="EMBL/GenBank/DDBJ databases">
        <authorList>
            <person name="de Groot N.N."/>
        </authorList>
    </citation>
    <scope>NUCLEOTIDE SEQUENCE [LARGE SCALE GENOMIC DNA]</scope>
    <source>
        <strain evidence="2 3">DSM 23609</strain>
    </source>
</reference>
<dbReference type="PROSITE" id="PS50244">
    <property type="entry name" value="S5A_REDUCTASE"/>
    <property type="match status" value="1"/>
</dbReference>
<feature type="transmembrane region" description="Helical" evidence="1">
    <location>
        <begin position="101"/>
        <end position="120"/>
    </location>
</feature>
<feature type="transmembrane region" description="Helical" evidence="1">
    <location>
        <begin position="194"/>
        <end position="216"/>
    </location>
</feature>
<dbReference type="PANTHER" id="PTHR32251:SF33">
    <property type="entry name" value="STEROID 5-ALPHA REDUCTASE C-TERMINAL DOMAIN-CONTAINING PROTEIN"/>
    <property type="match status" value="1"/>
</dbReference>
<gene>
    <name evidence="2" type="ORF">SAMN04488120_10596</name>
</gene>
<organism evidence="2 3">
    <name type="scientific">Fontimonas thermophila</name>
    <dbReference type="NCBI Taxonomy" id="1076937"/>
    <lineage>
        <taxon>Bacteria</taxon>
        <taxon>Pseudomonadati</taxon>
        <taxon>Pseudomonadota</taxon>
        <taxon>Gammaproteobacteria</taxon>
        <taxon>Nevskiales</taxon>
        <taxon>Nevskiaceae</taxon>
        <taxon>Fontimonas</taxon>
    </lineage>
</organism>
<keyword evidence="1" id="KW-0472">Membrane</keyword>
<feature type="transmembrane region" description="Helical" evidence="1">
    <location>
        <begin position="140"/>
        <end position="162"/>
    </location>
</feature>
<dbReference type="Pfam" id="PF06966">
    <property type="entry name" value="DUF1295"/>
    <property type="match status" value="1"/>
</dbReference>
<dbReference type="RefSeq" id="WP_200769551.1">
    <property type="nucleotide sequence ID" value="NZ_FOOC01000005.1"/>
</dbReference>
<evidence type="ECO:0000313" key="2">
    <source>
        <dbReference type="EMBL" id="SFF48009.1"/>
    </source>
</evidence>
<keyword evidence="2" id="KW-0489">Methyltransferase</keyword>
<dbReference type="Gene3D" id="1.20.120.1630">
    <property type="match status" value="1"/>
</dbReference>
<dbReference type="GO" id="GO:0016020">
    <property type="term" value="C:membrane"/>
    <property type="evidence" value="ECO:0007669"/>
    <property type="project" value="TreeGrafter"/>
</dbReference>
<dbReference type="GO" id="GO:0008168">
    <property type="term" value="F:methyltransferase activity"/>
    <property type="evidence" value="ECO:0007669"/>
    <property type="project" value="UniProtKB-KW"/>
</dbReference>